<organism evidence="2 3">
    <name type="scientific">Pedococcus bigeumensis</name>
    <dbReference type="NCBI Taxonomy" id="433644"/>
    <lineage>
        <taxon>Bacteria</taxon>
        <taxon>Bacillati</taxon>
        <taxon>Actinomycetota</taxon>
        <taxon>Actinomycetes</taxon>
        <taxon>Micrococcales</taxon>
        <taxon>Intrasporangiaceae</taxon>
        <taxon>Pedococcus</taxon>
    </lineage>
</organism>
<dbReference type="EMBL" id="RCZM01000003">
    <property type="protein sequence ID" value="TPG17202.1"/>
    <property type="molecule type" value="Genomic_DNA"/>
</dbReference>
<gene>
    <name evidence="2" type="ORF">EAH86_10595</name>
</gene>
<evidence type="ECO:0000313" key="2">
    <source>
        <dbReference type="EMBL" id="TPG17202.1"/>
    </source>
</evidence>
<comment type="caution">
    <text evidence="2">The sequence shown here is derived from an EMBL/GenBank/DDBJ whole genome shotgun (WGS) entry which is preliminary data.</text>
</comment>
<feature type="compositionally biased region" description="Low complexity" evidence="1">
    <location>
        <begin position="12"/>
        <end position="28"/>
    </location>
</feature>
<dbReference type="AlphaFoldDB" id="A0A502CX30"/>
<evidence type="ECO:0000313" key="3">
    <source>
        <dbReference type="Proteomes" id="UP000317722"/>
    </source>
</evidence>
<feature type="region of interest" description="Disordered" evidence="1">
    <location>
        <begin position="74"/>
        <end position="93"/>
    </location>
</feature>
<sequence>MDGSAVDGRACPGEPVAARPRAPRAPRAPGEPRPVWRLGPWPQRTPSLVDVRGVQQSVRPLRQMREAPFISNLLGQTSPVDAQSPVKQKSNRG</sequence>
<reference evidence="2 3" key="1">
    <citation type="journal article" date="2019" name="Environ. Microbiol.">
        <title>Species interactions and distinct microbial communities in high Arctic permafrost affected cryosols are associated with the CH4 and CO2 gas fluxes.</title>
        <authorList>
            <person name="Altshuler I."/>
            <person name="Hamel J."/>
            <person name="Turney S."/>
            <person name="Magnuson E."/>
            <person name="Levesque R."/>
            <person name="Greer C."/>
            <person name="Whyte L.G."/>
        </authorList>
    </citation>
    <scope>NUCLEOTIDE SEQUENCE [LARGE SCALE GENOMIC DNA]</scope>
    <source>
        <strain evidence="2 3">S9.3A</strain>
    </source>
</reference>
<name>A0A502CX30_9MICO</name>
<proteinExistence type="predicted"/>
<protein>
    <submittedName>
        <fullName evidence="2">Uncharacterized protein</fullName>
    </submittedName>
</protein>
<evidence type="ECO:0000256" key="1">
    <source>
        <dbReference type="SAM" id="MobiDB-lite"/>
    </source>
</evidence>
<dbReference type="Proteomes" id="UP000317722">
    <property type="component" value="Unassembled WGS sequence"/>
</dbReference>
<keyword evidence="3" id="KW-1185">Reference proteome</keyword>
<feature type="region of interest" description="Disordered" evidence="1">
    <location>
        <begin position="1"/>
        <end position="44"/>
    </location>
</feature>
<accession>A0A502CX30</accession>